<evidence type="ECO:0000313" key="1">
    <source>
        <dbReference type="EMBL" id="MBC3807725.1"/>
    </source>
</evidence>
<dbReference type="RefSeq" id="WP_186922805.1">
    <property type="nucleotide sequence ID" value="NZ_JACOFW010000009.1"/>
</dbReference>
<dbReference type="EMBL" id="JACOFW010000009">
    <property type="protein sequence ID" value="MBC3807725.1"/>
    <property type="molecule type" value="Genomic_DNA"/>
</dbReference>
<proteinExistence type="predicted"/>
<protein>
    <submittedName>
        <fullName evidence="1">GTPase</fullName>
    </submittedName>
</protein>
<comment type="caution">
    <text evidence="1">The sequence shown here is derived from an EMBL/GenBank/DDBJ whole genome shotgun (WGS) entry which is preliminary data.</text>
</comment>
<sequence>MNLSNMVNAANKITALTLVAGGSYAEREAWITTALQNLPPQEYQQKSGVLLEGLPAGIMPLQPSTTLSVERIAPGCFCCIGQLAMRVSLNRLLRQKLGHFFIAINDAQHVASLQSSLNQPPYAALVTCQNVITL</sequence>
<keyword evidence="2" id="KW-1185">Reference proteome</keyword>
<dbReference type="Proteomes" id="UP000648257">
    <property type="component" value="Unassembled WGS sequence"/>
</dbReference>
<organism evidence="1 2">
    <name type="scientific">Undibacterium seohonense</name>
    <dbReference type="NCBI Taxonomy" id="1344950"/>
    <lineage>
        <taxon>Bacteria</taxon>
        <taxon>Pseudomonadati</taxon>
        <taxon>Pseudomonadota</taxon>
        <taxon>Betaproteobacteria</taxon>
        <taxon>Burkholderiales</taxon>
        <taxon>Oxalobacteraceae</taxon>
        <taxon>Undibacterium</taxon>
    </lineage>
</organism>
<gene>
    <name evidence="1" type="ORF">H8K52_10250</name>
</gene>
<reference evidence="1 2" key="1">
    <citation type="submission" date="2020-08" db="EMBL/GenBank/DDBJ databases">
        <title>Novel species isolated from subtropical streams in China.</title>
        <authorList>
            <person name="Lu H."/>
        </authorList>
    </citation>
    <scope>NUCLEOTIDE SEQUENCE [LARGE SCALE GENOMIC DNA]</scope>
    <source>
        <strain evidence="1 2">KACC 16656</strain>
    </source>
</reference>
<evidence type="ECO:0000313" key="2">
    <source>
        <dbReference type="Proteomes" id="UP000648257"/>
    </source>
</evidence>
<name>A0ABR6X451_9BURK</name>
<accession>A0ABR6X451</accession>